<dbReference type="PANTHER" id="PTHR40626:SF23">
    <property type="entry name" value="TRANSCRIPTION FACTOR WITH C2H2 AND ZN(2)-CYS(6) DNA BINDING DOMAIN (EUROFUNG)"/>
    <property type="match status" value="1"/>
</dbReference>
<keyword evidence="5" id="KW-0862">Zinc</keyword>
<proteinExistence type="predicted"/>
<keyword evidence="2" id="KW-0479">Metal-binding</keyword>
<dbReference type="PANTHER" id="PTHR40626">
    <property type="entry name" value="MIP31509P"/>
    <property type="match status" value="1"/>
</dbReference>
<evidence type="ECO:0000313" key="9">
    <source>
        <dbReference type="Proteomes" id="UP000019471"/>
    </source>
</evidence>
<evidence type="ECO:0000256" key="2">
    <source>
        <dbReference type="ARBA" id="ARBA00022723"/>
    </source>
</evidence>
<dbReference type="CDD" id="cd12148">
    <property type="entry name" value="fungal_TF_MHR"/>
    <property type="match status" value="1"/>
</dbReference>
<keyword evidence="3" id="KW-0677">Repeat</keyword>
<evidence type="ECO:0000256" key="1">
    <source>
        <dbReference type="ARBA" id="ARBA00004123"/>
    </source>
</evidence>
<dbReference type="RefSeq" id="XP_007748305.1">
    <property type="nucleotide sequence ID" value="XM_007750115.1"/>
</dbReference>
<dbReference type="Proteomes" id="UP000019471">
    <property type="component" value="Unassembled WGS sequence"/>
</dbReference>
<dbReference type="AlphaFoldDB" id="W9WHY9"/>
<dbReference type="OrthoDB" id="10261408at2759"/>
<dbReference type="GO" id="GO:0005634">
    <property type="term" value="C:nucleus"/>
    <property type="evidence" value="ECO:0007669"/>
    <property type="project" value="UniProtKB-SubCell"/>
</dbReference>
<dbReference type="GO" id="GO:0008270">
    <property type="term" value="F:zinc ion binding"/>
    <property type="evidence" value="ECO:0007669"/>
    <property type="project" value="UniProtKB-KW"/>
</dbReference>
<evidence type="ECO:0000256" key="4">
    <source>
        <dbReference type="ARBA" id="ARBA00022771"/>
    </source>
</evidence>
<name>W9WHY9_9EURO</name>
<evidence type="ECO:0000256" key="3">
    <source>
        <dbReference type="ARBA" id="ARBA00022737"/>
    </source>
</evidence>
<dbReference type="HOGENOM" id="CLU_1366117_0_0_1"/>
<dbReference type="EMBL" id="AMGX01000016">
    <property type="protein sequence ID" value="EXJ67523.1"/>
    <property type="molecule type" value="Genomic_DNA"/>
</dbReference>
<organism evidence="8 9">
    <name type="scientific">Cladophialophora psammophila CBS 110553</name>
    <dbReference type="NCBI Taxonomy" id="1182543"/>
    <lineage>
        <taxon>Eukaryota</taxon>
        <taxon>Fungi</taxon>
        <taxon>Dikarya</taxon>
        <taxon>Ascomycota</taxon>
        <taxon>Pezizomycotina</taxon>
        <taxon>Eurotiomycetes</taxon>
        <taxon>Chaetothyriomycetidae</taxon>
        <taxon>Chaetothyriales</taxon>
        <taxon>Herpotrichiellaceae</taxon>
        <taxon>Cladophialophora</taxon>
    </lineage>
</organism>
<keyword evidence="4" id="KW-0863">Zinc-finger</keyword>
<keyword evidence="9" id="KW-1185">Reference proteome</keyword>
<dbReference type="InterPro" id="IPR051059">
    <property type="entry name" value="VerF-like"/>
</dbReference>
<dbReference type="GeneID" id="19194232"/>
<evidence type="ECO:0000259" key="7">
    <source>
        <dbReference type="Pfam" id="PF04082"/>
    </source>
</evidence>
<keyword evidence="6" id="KW-0539">Nucleus</keyword>
<comment type="caution">
    <text evidence="8">The sequence shown here is derived from an EMBL/GenBank/DDBJ whole genome shotgun (WGS) entry which is preliminary data.</text>
</comment>
<accession>W9WHY9</accession>
<dbReference type="InterPro" id="IPR007219">
    <property type="entry name" value="XnlR_reg_dom"/>
</dbReference>
<evidence type="ECO:0000313" key="8">
    <source>
        <dbReference type="EMBL" id="EXJ67523.1"/>
    </source>
</evidence>
<protein>
    <recommendedName>
        <fullName evidence="7">Xylanolytic transcriptional activator regulatory domain-containing protein</fullName>
    </recommendedName>
</protein>
<reference evidence="8 9" key="1">
    <citation type="submission" date="2013-03" db="EMBL/GenBank/DDBJ databases">
        <title>The Genome Sequence of Cladophialophora psammophila CBS 110553.</title>
        <authorList>
            <consortium name="The Broad Institute Genomics Platform"/>
            <person name="Cuomo C."/>
            <person name="de Hoog S."/>
            <person name="Gorbushina A."/>
            <person name="Walker B."/>
            <person name="Young S.K."/>
            <person name="Zeng Q."/>
            <person name="Gargeya S."/>
            <person name="Fitzgerald M."/>
            <person name="Haas B."/>
            <person name="Abouelleil A."/>
            <person name="Allen A.W."/>
            <person name="Alvarado L."/>
            <person name="Arachchi H.M."/>
            <person name="Berlin A.M."/>
            <person name="Chapman S.B."/>
            <person name="Gainer-Dewar J."/>
            <person name="Goldberg J."/>
            <person name="Griggs A."/>
            <person name="Gujja S."/>
            <person name="Hansen M."/>
            <person name="Howarth C."/>
            <person name="Imamovic A."/>
            <person name="Ireland A."/>
            <person name="Larimer J."/>
            <person name="McCowan C."/>
            <person name="Murphy C."/>
            <person name="Pearson M."/>
            <person name="Poon T.W."/>
            <person name="Priest M."/>
            <person name="Roberts A."/>
            <person name="Saif S."/>
            <person name="Shea T."/>
            <person name="Sisk P."/>
            <person name="Sykes S."/>
            <person name="Wortman J."/>
            <person name="Nusbaum C."/>
            <person name="Birren B."/>
        </authorList>
    </citation>
    <scope>NUCLEOTIDE SEQUENCE [LARGE SCALE GENOMIC DNA]</scope>
    <source>
        <strain evidence="8 9">CBS 110553</strain>
    </source>
</reference>
<dbReference type="GO" id="GO:0000785">
    <property type="term" value="C:chromatin"/>
    <property type="evidence" value="ECO:0007669"/>
    <property type="project" value="TreeGrafter"/>
</dbReference>
<feature type="domain" description="Xylanolytic transcriptional activator regulatory" evidence="7">
    <location>
        <begin position="130"/>
        <end position="184"/>
    </location>
</feature>
<dbReference type="Pfam" id="PF04082">
    <property type="entry name" value="Fungal_trans"/>
    <property type="match status" value="1"/>
</dbReference>
<evidence type="ECO:0000256" key="5">
    <source>
        <dbReference type="ARBA" id="ARBA00022833"/>
    </source>
</evidence>
<dbReference type="GO" id="GO:0000981">
    <property type="term" value="F:DNA-binding transcription factor activity, RNA polymerase II-specific"/>
    <property type="evidence" value="ECO:0007669"/>
    <property type="project" value="InterPro"/>
</dbReference>
<dbReference type="GO" id="GO:0000978">
    <property type="term" value="F:RNA polymerase II cis-regulatory region sequence-specific DNA binding"/>
    <property type="evidence" value="ECO:0007669"/>
    <property type="project" value="InterPro"/>
</dbReference>
<comment type="subcellular location">
    <subcellularLocation>
        <location evidence="1">Nucleus</location>
    </subcellularLocation>
</comment>
<dbReference type="GO" id="GO:0006351">
    <property type="term" value="P:DNA-templated transcription"/>
    <property type="evidence" value="ECO:0007669"/>
    <property type="project" value="InterPro"/>
</dbReference>
<gene>
    <name evidence="8" type="ORF">A1O5_09536</name>
</gene>
<sequence length="200" mass="22232">MDLSNLISFQNTYPTEIPAGKECMNSLEQAPDGGEFASCSWPTTSQQDASGVDIPWPIEWQTAAKASVLPEFEPDLVQPFFWAILSSAKPLSNAARASFRQLIDLATQKSLWRSTNVGNFSSRDVLSSCLHLYFNHFHEMLPIVHRPTFDPDDSLITTLAMAGIGASYVTSPNAQLFSKTILELNRQILTLKVRKLKLTL</sequence>
<dbReference type="STRING" id="1182543.W9WHY9"/>
<evidence type="ECO:0000256" key="6">
    <source>
        <dbReference type="ARBA" id="ARBA00023242"/>
    </source>
</evidence>